<organism evidence="1">
    <name type="scientific">marine sediment metagenome</name>
    <dbReference type="NCBI Taxonomy" id="412755"/>
    <lineage>
        <taxon>unclassified sequences</taxon>
        <taxon>metagenomes</taxon>
        <taxon>ecological metagenomes</taxon>
    </lineage>
</organism>
<sequence>MWLSANSPLQWDGTNPPDVIQVPPMALAEIYYQGNVPPAIRQGREEFSKGALYNWMNNTVYVLDSTNLTTLSGKSELAHELVHYLQYSHGIDKQVACIKELEPLAYKIQAKYFFTYGGKQLQMDALALLFASTCSTLYL</sequence>
<dbReference type="EMBL" id="LAZR01003853">
    <property type="protein sequence ID" value="KKN14098.1"/>
    <property type="molecule type" value="Genomic_DNA"/>
</dbReference>
<reference evidence="1" key="1">
    <citation type="journal article" date="2015" name="Nature">
        <title>Complex archaea that bridge the gap between prokaryotes and eukaryotes.</title>
        <authorList>
            <person name="Spang A."/>
            <person name="Saw J.H."/>
            <person name="Jorgensen S.L."/>
            <person name="Zaremba-Niedzwiedzka K."/>
            <person name="Martijn J."/>
            <person name="Lind A.E."/>
            <person name="van Eijk R."/>
            <person name="Schleper C."/>
            <person name="Guy L."/>
            <person name="Ettema T.J."/>
        </authorList>
    </citation>
    <scope>NUCLEOTIDE SEQUENCE</scope>
</reference>
<accession>A0A0F9R9K4</accession>
<comment type="caution">
    <text evidence="1">The sequence shown here is derived from an EMBL/GenBank/DDBJ whole genome shotgun (WGS) entry which is preliminary data.</text>
</comment>
<dbReference type="AlphaFoldDB" id="A0A0F9R9K4"/>
<evidence type="ECO:0000313" key="1">
    <source>
        <dbReference type="EMBL" id="KKN14098.1"/>
    </source>
</evidence>
<gene>
    <name evidence="1" type="ORF">LCGC14_0999670</name>
</gene>
<proteinExistence type="predicted"/>
<protein>
    <submittedName>
        <fullName evidence="1">Uncharacterized protein</fullName>
    </submittedName>
</protein>
<name>A0A0F9R9K4_9ZZZZ</name>